<dbReference type="Gene3D" id="3.30.200.20">
    <property type="entry name" value="Phosphorylase Kinase, domain 1"/>
    <property type="match status" value="1"/>
</dbReference>
<evidence type="ECO:0000256" key="4">
    <source>
        <dbReference type="SAM" id="Phobius"/>
    </source>
</evidence>
<evidence type="ECO:0000256" key="3">
    <source>
        <dbReference type="SAM" id="MobiDB-lite"/>
    </source>
</evidence>
<feature type="compositionally biased region" description="Basic and acidic residues" evidence="3">
    <location>
        <begin position="373"/>
        <end position="384"/>
    </location>
</feature>
<evidence type="ECO:0000313" key="6">
    <source>
        <dbReference type="EMBL" id="GBG86322.1"/>
    </source>
</evidence>
<dbReference type="SMART" id="SM00220">
    <property type="entry name" value="S_TKc"/>
    <property type="match status" value="1"/>
</dbReference>
<feature type="region of interest" description="Disordered" evidence="3">
    <location>
        <begin position="580"/>
        <end position="650"/>
    </location>
</feature>
<feature type="domain" description="Protein kinase" evidence="5">
    <location>
        <begin position="768"/>
        <end position="1061"/>
    </location>
</feature>
<organism evidence="6 7">
    <name type="scientific">Chara braunii</name>
    <name type="common">Braun's stonewort</name>
    <dbReference type="NCBI Taxonomy" id="69332"/>
    <lineage>
        <taxon>Eukaryota</taxon>
        <taxon>Viridiplantae</taxon>
        <taxon>Streptophyta</taxon>
        <taxon>Charophyceae</taxon>
        <taxon>Charales</taxon>
        <taxon>Characeae</taxon>
        <taxon>Chara</taxon>
    </lineage>
</organism>
<keyword evidence="2" id="KW-0067">ATP-binding</keyword>
<feature type="compositionally biased region" description="Gly residues" evidence="3">
    <location>
        <begin position="159"/>
        <end position="171"/>
    </location>
</feature>
<dbReference type="EMBL" id="BFEA01000558">
    <property type="protein sequence ID" value="GBG86322.1"/>
    <property type="molecule type" value="Genomic_DNA"/>
</dbReference>
<dbReference type="InterPro" id="IPR008271">
    <property type="entry name" value="Ser/Thr_kinase_AS"/>
</dbReference>
<feature type="compositionally biased region" description="Polar residues" evidence="3">
    <location>
        <begin position="389"/>
        <end position="406"/>
    </location>
</feature>
<keyword evidence="4" id="KW-1133">Transmembrane helix</keyword>
<dbReference type="PANTHER" id="PTHR47989">
    <property type="entry name" value="OS01G0750732 PROTEIN"/>
    <property type="match status" value="1"/>
</dbReference>
<sequence length="1061" mass="114572">MRNARREGIGADWGVLSGERFTRSEKCERVTVSLIVAYKRTERGAERRREHECGGGGSFNEEREEVGEKEGEVDGGAGTRLVEVAEADFGRKIGEEGKRAGAGLTAAGRRRSGEGEEVVGLGGRQGRAAWRVGNAEVEGANWKERWKEKGTPIRAAEGGVRGVGGGGGGGGGEEEAVIEEGKRGLRTGGRRRGKGGEGLGIDWGFIRTYHGRSKHGCLVMFDARIARLLASVIFIWGFQWGVSIGEAGRSVGGGGGKLGSAAFSSAAGRWSADREKQEEGDFSSLLFFRTRPGFLSPPFPSRPPPPPPPSPFPAQPLHRQQQSEHSRGSSFAADPPSWSRSSSVLLVVVDRASTWLFSWVGGYGGERWTNGEVEDKKGETAEKRRGSRRSTASNISSERAAKTTTSWRRKDNSRFDGMNIRSNSSSSSSCGSYSTASRNDDEDAEEEEEEEEEEGGRFPMQQLVHDAETGAAAGVTYRRRRRLQLAAPPTEEPPPTLPSANCSDLIPQNLTVLLVCHSDPINASTCCPLLERLQNASRGGCEHELSTKLREQSFNESAMLSACSVSSAASPAAPSAALPSAAASSSLPNATGGRGDHGSDGGGGSGTSPTRSSPFQPSPSTTVPPKRPASEEDENSQKNPPRPSPPEAVTTGGFKKDLPIVLLACALGVAMLVVLLLLFCLRRRIGRGCRVLLCMGKVSEKTGERGLNRGSSSALRSEASRDASTPAKPDGSGAGGRKGERNILNRAPEPYTVCKFSLETLSRATRGFNPDCVIGEPGGFGRVYRGTLDDGRAVAIKMMKGDLSESKYSQFLAEVELQSRLHHTHLCELIGYCDAEESWLLVYPFIPGGTLFEHLHGRPGPMGHRAEKLDWPTRVRIALHVSKAIRYLHEEIDPPVLHRDVKSANILLDQNKRAKLADFGLAKLGQSILVDTERGGVEPRRLCGTYGYMAPEYMVWGKLTARNDVYAFGVVLLEIVTGRRAVVRGEEGTLATWVRPYLDNVNDFKSIVDPILLKWGVDDLEEIYSLGCLAGECTHGTERLRPAMSSVVERINKIAINYPVR</sequence>
<feature type="transmembrane region" description="Helical" evidence="4">
    <location>
        <begin position="660"/>
        <end position="681"/>
    </location>
</feature>
<feature type="region of interest" description="Disordered" evidence="3">
    <location>
        <begin position="702"/>
        <end position="742"/>
    </location>
</feature>
<accession>A0A388LVT6</accession>
<dbReference type="OrthoDB" id="4062651at2759"/>
<evidence type="ECO:0000256" key="1">
    <source>
        <dbReference type="ARBA" id="ARBA00022741"/>
    </source>
</evidence>
<feature type="region of interest" description="Disordered" evidence="3">
    <location>
        <begin position="296"/>
        <end position="338"/>
    </location>
</feature>
<dbReference type="InterPro" id="IPR001245">
    <property type="entry name" value="Ser-Thr/Tyr_kinase_cat_dom"/>
</dbReference>
<feature type="region of interest" description="Disordered" evidence="3">
    <location>
        <begin position="367"/>
        <end position="463"/>
    </location>
</feature>
<feature type="compositionally biased region" description="Acidic residues" evidence="3">
    <location>
        <begin position="440"/>
        <end position="454"/>
    </location>
</feature>
<feature type="compositionally biased region" description="Basic and acidic residues" evidence="3">
    <location>
        <begin position="43"/>
        <end position="53"/>
    </location>
</feature>
<protein>
    <recommendedName>
        <fullName evidence="5">Protein kinase domain-containing protein</fullName>
    </recommendedName>
</protein>
<dbReference type="PANTHER" id="PTHR47989:SF61">
    <property type="entry name" value="PROTEIN KINASE DOMAIN-CONTAINING PROTEIN"/>
    <property type="match status" value="1"/>
</dbReference>
<dbReference type="CDD" id="cd14066">
    <property type="entry name" value="STKc_IRAK"/>
    <property type="match status" value="1"/>
</dbReference>
<keyword evidence="4" id="KW-0472">Membrane</keyword>
<proteinExistence type="predicted"/>
<dbReference type="Proteomes" id="UP000265515">
    <property type="component" value="Unassembled WGS sequence"/>
</dbReference>
<feature type="compositionally biased region" description="Low complexity" evidence="3">
    <location>
        <begin position="422"/>
        <end position="437"/>
    </location>
</feature>
<feature type="region of interest" description="Disordered" evidence="3">
    <location>
        <begin position="43"/>
        <end position="75"/>
    </location>
</feature>
<dbReference type="Gramene" id="GBG86322">
    <property type="protein sequence ID" value="GBG86322"/>
    <property type="gene ID" value="CBR_g41316"/>
</dbReference>
<dbReference type="PROSITE" id="PS50011">
    <property type="entry name" value="PROTEIN_KINASE_DOM"/>
    <property type="match status" value="1"/>
</dbReference>
<name>A0A388LVT6_CHABU</name>
<dbReference type="AlphaFoldDB" id="A0A388LVT6"/>
<dbReference type="InterPro" id="IPR000719">
    <property type="entry name" value="Prot_kinase_dom"/>
</dbReference>
<comment type="caution">
    <text evidence="6">The sequence shown here is derived from an EMBL/GenBank/DDBJ whole genome shotgun (WGS) entry which is preliminary data.</text>
</comment>
<evidence type="ECO:0000256" key="2">
    <source>
        <dbReference type="ARBA" id="ARBA00022840"/>
    </source>
</evidence>
<evidence type="ECO:0000259" key="5">
    <source>
        <dbReference type="PROSITE" id="PS50011"/>
    </source>
</evidence>
<gene>
    <name evidence="6" type="ORF">CBR_g41316</name>
</gene>
<dbReference type="GO" id="GO:0004672">
    <property type="term" value="F:protein kinase activity"/>
    <property type="evidence" value="ECO:0007669"/>
    <property type="project" value="InterPro"/>
</dbReference>
<keyword evidence="4" id="KW-0812">Transmembrane</keyword>
<feature type="region of interest" description="Disordered" evidence="3">
    <location>
        <begin position="156"/>
        <end position="175"/>
    </location>
</feature>
<dbReference type="PROSITE" id="PS00108">
    <property type="entry name" value="PROTEIN_KINASE_ST"/>
    <property type="match status" value="1"/>
</dbReference>
<feature type="compositionally biased region" description="Pro residues" evidence="3">
    <location>
        <begin position="296"/>
        <end position="314"/>
    </location>
</feature>
<dbReference type="Pfam" id="PF07714">
    <property type="entry name" value="PK_Tyr_Ser-Thr"/>
    <property type="match status" value="1"/>
</dbReference>
<dbReference type="Gene3D" id="1.10.510.10">
    <property type="entry name" value="Transferase(Phosphotransferase) domain 1"/>
    <property type="match status" value="1"/>
</dbReference>
<evidence type="ECO:0000313" key="7">
    <source>
        <dbReference type="Proteomes" id="UP000265515"/>
    </source>
</evidence>
<dbReference type="SUPFAM" id="SSF56112">
    <property type="entry name" value="Protein kinase-like (PK-like)"/>
    <property type="match status" value="1"/>
</dbReference>
<dbReference type="STRING" id="69332.A0A388LVT6"/>
<keyword evidence="1" id="KW-0547">Nucleotide-binding</keyword>
<reference evidence="6 7" key="1">
    <citation type="journal article" date="2018" name="Cell">
        <title>The Chara Genome: Secondary Complexity and Implications for Plant Terrestrialization.</title>
        <authorList>
            <person name="Nishiyama T."/>
            <person name="Sakayama H."/>
            <person name="Vries J.D."/>
            <person name="Buschmann H."/>
            <person name="Saint-Marcoux D."/>
            <person name="Ullrich K.K."/>
            <person name="Haas F.B."/>
            <person name="Vanderstraeten L."/>
            <person name="Becker D."/>
            <person name="Lang D."/>
            <person name="Vosolsobe S."/>
            <person name="Rombauts S."/>
            <person name="Wilhelmsson P.K.I."/>
            <person name="Janitza P."/>
            <person name="Kern R."/>
            <person name="Heyl A."/>
            <person name="Rumpler F."/>
            <person name="Villalobos L.I.A.C."/>
            <person name="Clay J.M."/>
            <person name="Skokan R."/>
            <person name="Toyoda A."/>
            <person name="Suzuki Y."/>
            <person name="Kagoshima H."/>
            <person name="Schijlen E."/>
            <person name="Tajeshwar N."/>
            <person name="Catarino B."/>
            <person name="Hetherington A.J."/>
            <person name="Saltykova A."/>
            <person name="Bonnot C."/>
            <person name="Breuninger H."/>
            <person name="Symeonidi A."/>
            <person name="Radhakrishnan G.V."/>
            <person name="Van Nieuwerburgh F."/>
            <person name="Deforce D."/>
            <person name="Chang C."/>
            <person name="Karol K.G."/>
            <person name="Hedrich R."/>
            <person name="Ulvskov P."/>
            <person name="Glockner G."/>
            <person name="Delwiche C.F."/>
            <person name="Petrasek J."/>
            <person name="Van de Peer Y."/>
            <person name="Friml J."/>
            <person name="Beilby M."/>
            <person name="Dolan L."/>
            <person name="Kohara Y."/>
            <person name="Sugano S."/>
            <person name="Fujiyama A."/>
            <person name="Delaux P.-M."/>
            <person name="Quint M."/>
            <person name="TheiBen G."/>
            <person name="Hagemann M."/>
            <person name="Harholt J."/>
            <person name="Dunand C."/>
            <person name="Zachgo S."/>
            <person name="Langdale J."/>
            <person name="Maumus F."/>
            <person name="Straeten D.V.D."/>
            <person name="Gould S.B."/>
            <person name="Rensing S.A."/>
        </authorList>
    </citation>
    <scope>NUCLEOTIDE SEQUENCE [LARGE SCALE GENOMIC DNA]</scope>
    <source>
        <strain evidence="6 7">S276</strain>
    </source>
</reference>
<keyword evidence="7" id="KW-1185">Reference proteome</keyword>
<dbReference type="InterPro" id="IPR011009">
    <property type="entry name" value="Kinase-like_dom_sf"/>
</dbReference>
<dbReference type="GO" id="GO:0005524">
    <property type="term" value="F:ATP binding"/>
    <property type="evidence" value="ECO:0007669"/>
    <property type="project" value="UniProtKB-KW"/>
</dbReference>